<proteinExistence type="predicted"/>
<sequence length="963" mass="109047">MKTSHSIPWKILMHTISGDVATDKTNQIMYATDSSLFYIKPRAVVFPKDEKDVIATIKFANKYGISITARTAGTSLAGQAIGSGIILDMSRYMNQILKISPEERWVEVEPGVNLEHLNNTLKPMGLLFGPETSTASRCCIGGMLGNNSCGLHSLVMGSVRDHIDRIDCIMEDGSKIRFKELTYDQLIKKTHGPNRVESRIYHSIDKIIHAPRFAESVSTHFPDPILKRRNMGYALDQIYHEQKRTYNISRLIAGSEGTLAIATKIRIHLQPQYPKNRTLLVIAFDSLQDALCANLEILKHKPIAIELMDHYIVDAVKKLNKYDLNHYFPKTPQAVLMAEFVDDQSTALDNLCHDAIHNINKQYPSALFSQYKKAEEIQTLWNIRKDGLGVLANIKSKKRSTTVIEDTAVAPKHLPAYIDDLNILFDRLGLNCVFYAHIATGELHLRPMLDLEDHHDKELFLTLAKEVALLVKKYRGSLSGEHGDGRLRSPMLPYMFSKEVIAWFKNIKRAFDPHGLFNPNVILNADPDFNHLKYNLKEPIPSLPTYYRYDNSINFHDQIDKCTGSGICIRKDKNYQGMCPTYHATKQEEYSTRGRSNLMRATLRTNEVQWNIDKELLKTITHCLGCKACKRECPSSVDVAKLKSEYLAQYYEKHRPTLQTLAIAYLPQLAILASKLPRTSNFFAQSFITKKMLQIASNTAMPRFANKTARSKMDRHPAPHSNPDVILYVDEFTNYFDSELGYKAFLLLLKLGCNIKPIFLSQNGRTYISKGLLKQAKKIADKNVSWILSEISPNTPILGIEPSTTATLVDEYMDLIDNPSDFKPYIANIDLIDHYLLNIISKNPSLLKSTQKTDRNIYYHGHCHQKASFGIDKTVALLSMFTNGIVETSKTACCGMAGSFGYEKAHATLAIQVGEVKLFPDVRKRIENTTFIASGTSCRHHIAQNTGATVLHPIEWLYHIMER</sequence>
<accession>A0AC61NQ11</accession>
<dbReference type="EMBL" id="CP081303">
    <property type="protein sequence ID" value="QZE15664.1"/>
    <property type="molecule type" value="Genomic_DNA"/>
</dbReference>
<dbReference type="Proteomes" id="UP000826212">
    <property type="component" value="Chromosome"/>
</dbReference>
<name>A0AC61NQ11_9BACT</name>
<keyword evidence="2" id="KW-1185">Reference proteome</keyword>
<organism evidence="1 2">
    <name type="scientific">Halosquirtibacter laminarini</name>
    <dbReference type="NCBI Taxonomy" id="3374600"/>
    <lineage>
        <taxon>Bacteria</taxon>
        <taxon>Pseudomonadati</taxon>
        <taxon>Bacteroidota</taxon>
        <taxon>Bacteroidia</taxon>
        <taxon>Marinilabiliales</taxon>
        <taxon>Prolixibacteraceae</taxon>
        <taxon>Halosquirtibacter</taxon>
    </lineage>
</organism>
<reference evidence="1" key="1">
    <citation type="submission" date="2021-08" db="EMBL/GenBank/DDBJ databases">
        <title>Novel anaerobic bacterium isolated from sea squirt in East Sea, Republic of Korea.</title>
        <authorList>
            <person name="Nguyen T.H."/>
            <person name="Li Z."/>
            <person name="Lee Y.-J."/>
            <person name="Ko J."/>
            <person name="Kim S.-G."/>
        </authorList>
    </citation>
    <scope>NUCLEOTIDE SEQUENCE</scope>
    <source>
        <strain evidence="1">KCTC 25031</strain>
    </source>
</reference>
<evidence type="ECO:0000313" key="2">
    <source>
        <dbReference type="Proteomes" id="UP000826212"/>
    </source>
</evidence>
<evidence type="ECO:0000313" key="1">
    <source>
        <dbReference type="EMBL" id="QZE15664.1"/>
    </source>
</evidence>
<protein>
    <submittedName>
        <fullName evidence="1">FAD-binding oxidoreductase</fullName>
    </submittedName>
</protein>
<gene>
    <name evidence="1" type="ORF">K4L44_07480</name>
</gene>